<gene>
    <name evidence="1" type="ORF">TRAVEDRAFT_91364</name>
</gene>
<keyword evidence="2" id="KW-1185">Reference proteome</keyword>
<dbReference type="GeneID" id="19420774"/>
<dbReference type="EMBL" id="JH711853">
    <property type="protein sequence ID" value="EIW51320.1"/>
    <property type="molecule type" value="Genomic_DNA"/>
</dbReference>
<dbReference type="Proteomes" id="UP000054317">
    <property type="component" value="Unassembled WGS sequence"/>
</dbReference>
<dbReference type="RefSeq" id="XP_008044732.1">
    <property type="nucleotide sequence ID" value="XM_008046541.1"/>
</dbReference>
<dbReference type="OrthoDB" id="3257409at2759"/>
<name>R7S6V1_TRAVS</name>
<dbReference type="OMA" id="YETEDIC"/>
<accession>R7S6V1</accession>
<proteinExistence type="predicted"/>
<reference evidence="2" key="1">
    <citation type="journal article" date="2012" name="Science">
        <title>The Paleozoic origin of enzymatic lignin decomposition reconstructed from 31 fungal genomes.</title>
        <authorList>
            <person name="Floudas D."/>
            <person name="Binder M."/>
            <person name="Riley R."/>
            <person name="Barry K."/>
            <person name="Blanchette R.A."/>
            <person name="Henrissat B."/>
            <person name="Martinez A.T."/>
            <person name="Otillar R."/>
            <person name="Spatafora J.W."/>
            <person name="Yadav J.S."/>
            <person name="Aerts A."/>
            <person name="Benoit I."/>
            <person name="Boyd A."/>
            <person name="Carlson A."/>
            <person name="Copeland A."/>
            <person name="Coutinho P.M."/>
            <person name="de Vries R.P."/>
            <person name="Ferreira P."/>
            <person name="Findley K."/>
            <person name="Foster B."/>
            <person name="Gaskell J."/>
            <person name="Glotzer D."/>
            <person name="Gorecki P."/>
            <person name="Heitman J."/>
            <person name="Hesse C."/>
            <person name="Hori C."/>
            <person name="Igarashi K."/>
            <person name="Jurgens J.A."/>
            <person name="Kallen N."/>
            <person name="Kersten P."/>
            <person name="Kohler A."/>
            <person name="Kuees U."/>
            <person name="Kumar T.K.A."/>
            <person name="Kuo A."/>
            <person name="LaButti K."/>
            <person name="Larrondo L.F."/>
            <person name="Lindquist E."/>
            <person name="Ling A."/>
            <person name="Lombard V."/>
            <person name="Lucas S."/>
            <person name="Lundell T."/>
            <person name="Martin R."/>
            <person name="McLaughlin D.J."/>
            <person name="Morgenstern I."/>
            <person name="Morin E."/>
            <person name="Murat C."/>
            <person name="Nagy L.G."/>
            <person name="Nolan M."/>
            <person name="Ohm R.A."/>
            <person name="Patyshakuliyeva A."/>
            <person name="Rokas A."/>
            <person name="Ruiz-Duenas F.J."/>
            <person name="Sabat G."/>
            <person name="Salamov A."/>
            <person name="Samejima M."/>
            <person name="Schmutz J."/>
            <person name="Slot J.C."/>
            <person name="St John F."/>
            <person name="Stenlid J."/>
            <person name="Sun H."/>
            <person name="Sun S."/>
            <person name="Syed K."/>
            <person name="Tsang A."/>
            <person name="Wiebenga A."/>
            <person name="Young D."/>
            <person name="Pisabarro A."/>
            <person name="Eastwood D.C."/>
            <person name="Martin F."/>
            <person name="Cullen D."/>
            <person name="Grigoriev I.V."/>
            <person name="Hibbett D.S."/>
        </authorList>
    </citation>
    <scope>NUCLEOTIDE SEQUENCE [LARGE SCALE GENOMIC DNA]</scope>
    <source>
        <strain evidence="2">FP-101664</strain>
    </source>
</reference>
<feature type="non-terminal residue" evidence="1">
    <location>
        <position position="185"/>
    </location>
</feature>
<evidence type="ECO:0000313" key="2">
    <source>
        <dbReference type="Proteomes" id="UP000054317"/>
    </source>
</evidence>
<dbReference type="KEGG" id="tvs:TRAVEDRAFT_91364"/>
<dbReference type="RefSeq" id="XP_008045796.1">
    <property type="nucleotide sequence ID" value="XM_008047605.1"/>
</dbReference>
<protein>
    <submittedName>
        <fullName evidence="1">Uncharacterized protein</fullName>
    </submittedName>
</protein>
<sequence length="185" mass="21179">LTEEDLENLRPFALKVESHMSGRTFAKLPQTFPHSSLESWKSVQAYASRLSGFAPQVYDCCVNSCLAYTGIYETEDICPVCGQQRRNSSGRPRNQFIYLPVIPRLKAQQENRERATQMQYRAKEHVHEDGIIKDVMDSAHYQSLLGKHVAIGERELPHRYFDDARDIALGLSTDGFAPFKRRTKT</sequence>
<organism evidence="1 2">
    <name type="scientific">Trametes versicolor (strain FP-101664)</name>
    <name type="common">White-rot fungus</name>
    <name type="synonym">Coriolus versicolor</name>
    <dbReference type="NCBI Taxonomy" id="717944"/>
    <lineage>
        <taxon>Eukaryota</taxon>
        <taxon>Fungi</taxon>
        <taxon>Dikarya</taxon>
        <taxon>Basidiomycota</taxon>
        <taxon>Agaricomycotina</taxon>
        <taxon>Agaricomycetes</taxon>
        <taxon>Polyporales</taxon>
        <taxon>Polyporaceae</taxon>
        <taxon>Trametes</taxon>
    </lineage>
</organism>
<dbReference type="AlphaFoldDB" id="R7S6V1"/>
<evidence type="ECO:0000313" key="1">
    <source>
        <dbReference type="EMBL" id="EIW51320.1"/>
    </source>
</evidence>
<dbReference type="KEGG" id="tvs:TRAVEDRAFT_94186"/>
<feature type="non-terminal residue" evidence="1">
    <location>
        <position position="1"/>
    </location>
</feature>